<dbReference type="Proteomes" id="UP001140234">
    <property type="component" value="Unassembled WGS sequence"/>
</dbReference>
<sequence length="250" mass="26724">MKILPVPCLSDNYAYVLVDETANVAAVIDPVESTKVLAAARETGMELAAVLTTHHHADHSGGNDGVAAAVPGIAVYGGDERIPAVTTKVKDGDKFALGSLDVRAIKTCGHTSGSICYYVEDRANDQRAVFTGDTLFVGGCGRLFEGSPAEMHDSLNVKLAALPDDTLVFAGHEYTSANLRFALSVDADNQALQTKAQRCAEARCTMPSTIAEEKDTNPFMRVTQPALQRAANATDPVEALRVIRQMKDRF</sequence>
<evidence type="ECO:0000313" key="2">
    <source>
        <dbReference type="Proteomes" id="UP001140234"/>
    </source>
</evidence>
<protein>
    <submittedName>
        <fullName evidence="1">Cytoplasmic glyoxalase II</fullName>
        <ecNumber evidence="1">3.1.2.6</ecNumber>
    </submittedName>
</protein>
<name>A0ACC1K149_9FUNG</name>
<keyword evidence="2" id="KW-1185">Reference proteome</keyword>
<gene>
    <name evidence="1" type="primary">GLO2</name>
    <name evidence="1" type="ORF">IWQ57_002386</name>
</gene>
<proteinExistence type="predicted"/>
<organism evidence="1 2">
    <name type="scientific">Coemansia nantahalensis</name>
    <dbReference type="NCBI Taxonomy" id="2789366"/>
    <lineage>
        <taxon>Eukaryota</taxon>
        <taxon>Fungi</taxon>
        <taxon>Fungi incertae sedis</taxon>
        <taxon>Zoopagomycota</taxon>
        <taxon>Kickxellomycotina</taxon>
        <taxon>Kickxellomycetes</taxon>
        <taxon>Kickxellales</taxon>
        <taxon>Kickxellaceae</taxon>
        <taxon>Coemansia</taxon>
    </lineage>
</organism>
<dbReference type="EMBL" id="JANBUJ010000606">
    <property type="protein sequence ID" value="KAJ2771053.1"/>
    <property type="molecule type" value="Genomic_DNA"/>
</dbReference>
<evidence type="ECO:0000313" key="1">
    <source>
        <dbReference type="EMBL" id="KAJ2771053.1"/>
    </source>
</evidence>
<comment type="caution">
    <text evidence="1">The sequence shown here is derived from an EMBL/GenBank/DDBJ whole genome shotgun (WGS) entry which is preliminary data.</text>
</comment>
<accession>A0ACC1K149</accession>
<keyword evidence="1" id="KW-0378">Hydrolase</keyword>
<reference evidence="1" key="1">
    <citation type="submission" date="2022-07" db="EMBL/GenBank/DDBJ databases">
        <title>Phylogenomic reconstructions and comparative analyses of Kickxellomycotina fungi.</title>
        <authorList>
            <person name="Reynolds N.K."/>
            <person name="Stajich J.E."/>
            <person name="Barry K."/>
            <person name="Grigoriev I.V."/>
            <person name="Crous P."/>
            <person name="Smith M.E."/>
        </authorList>
    </citation>
    <scope>NUCLEOTIDE SEQUENCE</scope>
    <source>
        <strain evidence="1">CBS 109366</strain>
    </source>
</reference>
<dbReference type="EC" id="3.1.2.6" evidence="1"/>